<organism evidence="4 5">
    <name type="scientific">Splendidivirga corallicola</name>
    <dbReference type="NCBI Taxonomy" id="3051826"/>
    <lineage>
        <taxon>Bacteria</taxon>
        <taxon>Pseudomonadati</taxon>
        <taxon>Bacteroidota</taxon>
        <taxon>Cytophagia</taxon>
        <taxon>Cytophagales</taxon>
        <taxon>Splendidivirgaceae</taxon>
        <taxon>Splendidivirga</taxon>
    </lineage>
</organism>
<dbReference type="PANTHER" id="PTHR42970:SF1">
    <property type="entry name" value="PECTATE LYASE C-RELATED"/>
    <property type="match status" value="1"/>
</dbReference>
<evidence type="ECO:0000313" key="4">
    <source>
        <dbReference type="EMBL" id="MDN5203135.1"/>
    </source>
</evidence>
<reference evidence="4" key="1">
    <citation type="submission" date="2023-06" db="EMBL/GenBank/DDBJ databases">
        <title>Genomic of Parafulvivirga corallium.</title>
        <authorList>
            <person name="Wang G."/>
        </authorList>
    </citation>
    <scope>NUCLEOTIDE SEQUENCE</scope>
    <source>
        <strain evidence="4">BMA10</strain>
    </source>
</reference>
<comment type="caution">
    <text evidence="4">The sequence shown here is derived from an EMBL/GenBank/DDBJ whole genome shotgun (WGS) entry which is preliminary data.</text>
</comment>
<evidence type="ECO:0000313" key="5">
    <source>
        <dbReference type="Proteomes" id="UP001172082"/>
    </source>
</evidence>
<dbReference type="InterPro" id="IPR011050">
    <property type="entry name" value="Pectin_lyase_fold/virulence"/>
</dbReference>
<dbReference type="InterPro" id="IPR026444">
    <property type="entry name" value="Secre_tail"/>
</dbReference>
<accession>A0ABT8KQY9</accession>
<keyword evidence="5" id="KW-1185">Reference proteome</keyword>
<dbReference type="PROSITE" id="PS50268">
    <property type="entry name" value="CADHERIN_2"/>
    <property type="match status" value="1"/>
</dbReference>
<dbReference type="InterPro" id="IPR002126">
    <property type="entry name" value="Cadherin-like_dom"/>
</dbReference>
<dbReference type="Gene3D" id="2.160.20.10">
    <property type="entry name" value="Single-stranded right-handed beta-helix, Pectin lyase-like"/>
    <property type="match status" value="1"/>
</dbReference>
<proteinExistence type="predicted"/>
<keyword evidence="2" id="KW-0325">Glycoprotein</keyword>
<dbReference type="RefSeq" id="WP_346753157.1">
    <property type="nucleotide sequence ID" value="NZ_JAUJEA010000006.1"/>
</dbReference>
<gene>
    <name evidence="4" type="ORF">QQ008_17225</name>
</gene>
<dbReference type="SUPFAM" id="SSF51126">
    <property type="entry name" value="Pectin lyase-like"/>
    <property type="match status" value="1"/>
</dbReference>
<evidence type="ECO:0000256" key="2">
    <source>
        <dbReference type="ARBA" id="ARBA00023180"/>
    </source>
</evidence>
<evidence type="ECO:0000256" key="1">
    <source>
        <dbReference type="ARBA" id="ARBA00022723"/>
    </source>
</evidence>
<protein>
    <submittedName>
        <fullName evidence="4">T9SS type A sorting domain-containing protein</fullName>
    </submittedName>
</protein>
<dbReference type="Proteomes" id="UP001172082">
    <property type="component" value="Unassembled WGS sequence"/>
</dbReference>
<dbReference type="InterPro" id="IPR052063">
    <property type="entry name" value="Polysaccharide_Lyase_1"/>
</dbReference>
<keyword evidence="1" id="KW-0479">Metal-binding</keyword>
<dbReference type="NCBIfam" id="TIGR04183">
    <property type="entry name" value="Por_Secre_tail"/>
    <property type="match status" value="1"/>
</dbReference>
<sequence>MLFSTSLRAQQLAFPGAEGFARFVSGGRGGTVIYVTNLNDSGTGSLRAALEASGTRTVLFKVSGTIVLESPIRIRSGNLTIAGESSPNGITTRKSPVFIAASNVIVRYMRFRLGNEANKSGYDALSISGNDKDIDGIIIDHCSISWAKDENLSVVGTVSTINPPPYYGVSDVTIQNCIVSEGLATHAFGGFIKYQVTNISVLKNLFAHNVQRNPNVNGATGELINNVIYNWGGRGVTLDDVSQLNVIGNYAKSGVNSKKNQGYMMISGQGGTPVSKAIYVDGNYHSDYRTNPDTGNEWDIFAGNASESQYRKTQPHSFNQGTSILTAFEAYDQVLAEAGASLFRDAVDDRIVNDAKNKTGTNNITSPASVGGWPSIAMGTPYQDTDGDGMEDSWEVDHNLDPNDAADGKLDQDGDGYTNLEEYLHCRINADCGNVVTPIPPTISNIADQTIDENTSTGPVDFTIGDQDTPLDQLTLTASSSNNTLISSAEISFSGSGADRQVTATPKTDQTGTADITITVSDGTFQVQSTFTLTVNGTGTGNTAPTISAISDQTIDENTSTGAIDFTVGDQETSADQLTLTASSNNNTLISSADISFSGSGADREVTATPKTDQFGTADITITVSDGDLQAQSTFTLTVNETGTGNTTPTISAISDQTIDENTSTGAIDFTIGDQETSADQLTLTASSNNNTLISSADISFSGSGADREVTATPKTDQFGTADITITVSDGDLQAQSTFTLTVNEVGPSNTSPTISAISDQTIDENTSTGAIDFTIGDQETSTDQLTVTASSSNNTLIASADISLSGSGTDREVTATPKTDQFGTADITITVSDGELQAQSTFTLTVNEIPNTAPTISIISNQTIDKNASTDPVSFTVGDLETPLDQLTITASSNNTSLISSAEISFSGTGADRQLTATPKADQTGVADITVTVSDGELQVQNTFTLIVNDTDGTNTAPTISALSNISVNENEVLGPVDFTISDQETSVDDLVITVSSDDQGLVVNQNIVVNGTGSQRTLTVTPNQDKFGETRITLIVSDGASQAATSFYFTINSKPFIAAIRDQTTDEDVALGPLELTLTDKDSNIATLSLTGTSSNESVVPVNNIVFEKTATTNSIRITPLPNQHGSSQISITVSDGIGEYVEDFTLIVRSVNDVPMISAIEDLTIPVNEPANIDFTIGDEETSAEELTVSVQSYNSTLVPSSNMLVQGDGEDWSIQLTPVADKHGSAEIVITVSDGESWVEEAFTLTVGSVTGIDDKALSKNTKIYPNPGRDRVFIKIENRERGPIQYQLYDVVGKLYISGSLNKEQTTLEYPVSIADLPKGNYIVHILQNQNRTVKKLIKF</sequence>
<dbReference type="InterPro" id="IPR013783">
    <property type="entry name" value="Ig-like_fold"/>
</dbReference>
<dbReference type="PANTHER" id="PTHR42970">
    <property type="entry name" value="PECTATE LYASE C-RELATED"/>
    <property type="match status" value="1"/>
</dbReference>
<dbReference type="InterPro" id="IPR012334">
    <property type="entry name" value="Pectin_lyas_fold"/>
</dbReference>
<evidence type="ECO:0000259" key="3">
    <source>
        <dbReference type="PROSITE" id="PS50268"/>
    </source>
</evidence>
<feature type="domain" description="Cadherin" evidence="3">
    <location>
        <begin position="735"/>
        <end position="857"/>
    </location>
</feature>
<dbReference type="Pfam" id="PF18962">
    <property type="entry name" value="Por_Secre_tail"/>
    <property type="match status" value="1"/>
</dbReference>
<dbReference type="EMBL" id="JAUJEA010000006">
    <property type="protein sequence ID" value="MDN5203135.1"/>
    <property type="molecule type" value="Genomic_DNA"/>
</dbReference>
<dbReference type="Gene3D" id="2.60.40.10">
    <property type="entry name" value="Immunoglobulins"/>
    <property type="match status" value="8"/>
</dbReference>
<name>A0ABT8KQY9_9BACT</name>